<dbReference type="SUPFAM" id="SSF48498">
    <property type="entry name" value="Tetracyclin repressor-like, C-terminal domain"/>
    <property type="match status" value="1"/>
</dbReference>
<dbReference type="InterPro" id="IPR036271">
    <property type="entry name" value="Tet_transcr_reg_TetR-rel_C_sf"/>
</dbReference>
<dbReference type="InterPro" id="IPR001647">
    <property type="entry name" value="HTH_TetR"/>
</dbReference>
<feature type="DNA-binding region" description="H-T-H motif" evidence="4">
    <location>
        <begin position="38"/>
        <end position="57"/>
    </location>
</feature>
<dbReference type="OrthoDB" id="9796019at2"/>
<organism evidence="6 7">
    <name type="scientific">Candidatus Frankia alpina</name>
    <dbReference type="NCBI Taxonomy" id="2699483"/>
    <lineage>
        <taxon>Bacteria</taxon>
        <taxon>Bacillati</taxon>
        <taxon>Actinomycetota</taxon>
        <taxon>Actinomycetes</taxon>
        <taxon>Frankiales</taxon>
        <taxon>Frankiaceae</taxon>
        <taxon>Frankia</taxon>
    </lineage>
</organism>
<gene>
    <name evidence="6" type="ORF">E7Y31_08800</name>
</gene>
<dbReference type="Pfam" id="PF00440">
    <property type="entry name" value="TetR_N"/>
    <property type="match status" value="1"/>
</dbReference>
<dbReference type="Gene3D" id="1.10.10.60">
    <property type="entry name" value="Homeodomain-like"/>
    <property type="match status" value="1"/>
</dbReference>
<dbReference type="GO" id="GO:0003700">
    <property type="term" value="F:DNA-binding transcription factor activity"/>
    <property type="evidence" value="ECO:0007669"/>
    <property type="project" value="TreeGrafter"/>
</dbReference>
<evidence type="ECO:0000256" key="3">
    <source>
        <dbReference type="ARBA" id="ARBA00023163"/>
    </source>
</evidence>
<keyword evidence="3" id="KW-0804">Transcription</keyword>
<keyword evidence="1" id="KW-0805">Transcription regulation</keyword>
<dbReference type="Gene3D" id="1.10.357.10">
    <property type="entry name" value="Tetracycline Repressor, domain 2"/>
    <property type="match status" value="1"/>
</dbReference>
<dbReference type="PROSITE" id="PS50977">
    <property type="entry name" value="HTH_TETR_2"/>
    <property type="match status" value="1"/>
</dbReference>
<accession>A0A4S5ER53</accession>
<evidence type="ECO:0000313" key="7">
    <source>
        <dbReference type="Proteomes" id="UP000305282"/>
    </source>
</evidence>
<dbReference type="InterPro" id="IPR050109">
    <property type="entry name" value="HTH-type_TetR-like_transc_reg"/>
</dbReference>
<name>A0A4S5ER53_9ACTN</name>
<keyword evidence="7" id="KW-1185">Reference proteome</keyword>
<dbReference type="InterPro" id="IPR009057">
    <property type="entry name" value="Homeodomain-like_sf"/>
</dbReference>
<proteinExistence type="predicted"/>
<dbReference type="SUPFAM" id="SSF46689">
    <property type="entry name" value="Homeodomain-like"/>
    <property type="match status" value="1"/>
</dbReference>
<dbReference type="AlphaFoldDB" id="A0A4S5ER53"/>
<evidence type="ECO:0000256" key="2">
    <source>
        <dbReference type="ARBA" id="ARBA00023125"/>
    </source>
</evidence>
<dbReference type="PANTHER" id="PTHR30055">
    <property type="entry name" value="HTH-TYPE TRANSCRIPTIONAL REGULATOR RUTR"/>
    <property type="match status" value="1"/>
</dbReference>
<dbReference type="PANTHER" id="PTHR30055:SF148">
    <property type="entry name" value="TETR-FAMILY TRANSCRIPTIONAL REGULATOR"/>
    <property type="match status" value="1"/>
</dbReference>
<sequence length="207" mass="22290">MSPPVASGRGRPRDESREQAILDAALELLVEVGYDRMSMVAVAARARASKATIYRRWSCKDEMVVEALRRHGPAEHVPADTGCLRDDIAAEVRLMINAVSGPEGALLVGVLRAASESPRLAAVIQANLLQRKVDLGRCLLERAMRRGDLLAKAEPALLIEVILAMIFTRLLVTGEPLDEAFADHIVDDVVLPLLAGRSAPPAATSNT</sequence>
<dbReference type="Pfam" id="PF16859">
    <property type="entry name" value="TetR_C_11"/>
    <property type="match status" value="1"/>
</dbReference>
<keyword evidence="2 4" id="KW-0238">DNA-binding</keyword>
<protein>
    <submittedName>
        <fullName evidence="6">TetR/AcrR family transcriptional regulator</fullName>
    </submittedName>
</protein>
<dbReference type="GO" id="GO:0000976">
    <property type="term" value="F:transcription cis-regulatory region binding"/>
    <property type="evidence" value="ECO:0007669"/>
    <property type="project" value="TreeGrafter"/>
</dbReference>
<evidence type="ECO:0000256" key="1">
    <source>
        <dbReference type="ARBA" id="ARBA00023015"/>
    </source>
</evidence>
<evidence type="ECO:0000259" key="5">
    <source>
        <dbReference type="PROSITE" id="PS50977"/>
    </source>
</evidence>
<reference evidence="6 7" key="1">
    <citation type="submission" date="2019-04" db="EMBL/GenBank/DDBJ databases">
        <title>Draft genome sequences for three unisolated Alnus-infective Frankia Sp+ strains, AgTrS, AiOr and AvVan, the first sequenced Frankia strains able to sporulate in-planta.</title>
        <authorList>
            <person name="Bethencourt L."/>
            <person name="Vautrin F."/>
            <person name="Taib N."/>
            <person name="Dubost A."/>
            <person name="Castro-Garcia L."/>
            <person name="Imbaud O."/>
            <person name="Abrouk D."/>
            <person name="Fournier P."/>
            <person name="Briolay J."/>
            <person name="Nguyen A."/>
            <person name="Normand P."/>
            <person name="Fernandez M.P."/>
            <person name="Brochier-Armanet C."/>
            <person name="Herrera-Belaroussi A."/>
        </authorList>
    </citation>
    <scope>NUCLEOTIDE SEQUENCE [LARGE SCALE GENOMIC DNA]</scope>
    <source>
        <strain evidence="6 7">AvVan</strain>
    </source>
</reference>
<feature type="domain" description="HTH tetR-type" evidence="5">
    <location>
        <begin position="15"/>
        <end position="75"/>
    </location>
</feature>
<comment type="caution">
    <text evidence="6">The sequence shown here is derived from an EMBL/GenBank/DDBJ whole genome shotgun (WGS) entry which is preliminary data.</text>
</comment>
<evidence type="ECO:0000313" key="6">
    <source>
        <dbReference type="EMBL" id="THJ74884.1"/>
    </source>
</evidence>
<dbReference type="Proteomes" id="UP000305282">
    <property type="component" value="Unassembled WGS sequence"/>
</dbReference>
<dbReference type="EMBL" id="SSXH01000159">
    <property type="protein sequence ID" value="THJ74884.1"/>
    <property type="molecule type" value="Genomic_DNA"/>
</dbReference>
<dbReference type="InterPro" id="IPR011075">
    <property type="entry name" value="TetR_C"/>
</dbReference>
<evidence type="ECO:0000256" key="4">
    <source>
        <dbReference type="PROSITE-ProRule" id="PRU00335"/>
    </source>
</evidence>
<dbReference type="PRINTS" id="PR00455">
    <property type="entry name" value="HTHTETR"/>
</dbReference>